<keyword evidence="3" id="KW-0254">Endocytosis</keyword>
<gene>
    <name evidence="16" type="primary">Lrp5</name>
    <name evidence="16" type="ORF">Tcan_14347</name>
</gene>
<evidence type="ECO:0000313" key="16">
    <source>
        <dbReference type="EMBL" id="KHN70625.1"/>
    </source>
</evidence>
<keyword evidence="7 10" id="KW-1015">Disulfide bond</keyword>
<feature type="signal peptide" evidence="14">
    <location>
        <begin position="1"/>
        <end position="21"/>
    </location>
</feature>
<dbReference type="SMART" id="SM00192">
    <property type="entry name" value="LDLa"/>
    <property type="match status" value="3"/>
</dbReference>
<organism evidence="16 17">
    <name type="scientific">Toxocara canis</name>
    <name type="common">Canine roundworm</name>
    <dbReference type="NCBI Taxonomy" id="6265"/>
    <lineage>
        <taxon>Eukaryota</taxon>
        <taxon>Metazoa</taxon>
        <taxon>Ecdysozoa</taxon>
        <taxon>Nematoda</taxon>
        <taxon>Chromadorea</taxon>
        <taxon>Rhabditida</taxon>
        <taxon>Spirurina</taxon>
        <taxon>Ascaridomorpha</taxon>
        <taxon>Ascaridoidea</taxon>
        <taxon>Toxocaridae</taxon>
        <taxon>Toxocara</taxon>
    </lineage>
</organism>
<feature type="domain" description="EGF-like" evidence="15">
    <location>
        <begin position="1483"/>
        <end position="1522"/>
    </location>
</feature>
<keyword evidence="9" id="KW-0325">Glycoprotein</keyword>
<dbReference type="GO" id="GO:0005886">
    <property type="term" value="C:plasma membrane"/>
    <property type="evidence" value="ECO:0007669"/>
    <property type="project" value="TreeGrafter"/>
</dbReference>
<feature type="repeat" description="LDL-receptor class B" evidence="11">
    <location>
        <begin position="667"/>
        <end position="712"/>
    </location>
</feature>
<evidence type="ECO:0000256" key="3">
    <source>
        <dbReference type="ARBA" id="ARBA00022583"/>
    </source>
</evidence>
<dbReference type="SUPFAM" id="SSF57196">
    <property type="entry name" value="EGF/Laminin"/>
    <property type="match status" value="3"/>
</dbReference>
<dbReference type="GO" id="GO:0060070">
    <property type="term" value="P:canonical Wnt signaling pathway"/>
    <property type="evidence" value="ECO:0007669"/>
    <property type="project" value="TreeGrafter"/>
</dbReference>
<accession>A0A0B2UNU4</accession>
<evidence type="ECO:0000256" key="2">
    <source>
        <dbReference type="ARBA" id="ARBA00022536"/>
    </source>
</evidence>
<dbReference type="InterPro" id="IPR000742">
    <property type="entry name" value="EGF"/>
</dbReference>
<evidence type="ECO:0000256" key="5">
    <source>
        <dbReference type="ARBA" id="ARBA00022737"/>
    </source>
</evidence>
<dbReference type="Pfam" id="PF14670">
    <property type="entry name" value="FXa_inhibition"/>
    <property type="match status" value="1"/>
</dbReference>
<dbReference type="Pfam" id="PF00057">
    <property type="entry name" value="Ldl_recept_a"/>
    <property type="match status" value="1"/>
</dbReference>
<keyword evidence="2" id="KW-0245">EGF-like domain</keyword>
<feature type="domain" description="EGF-like" evidence="15">
    <location>
        <begin position="812"/>
        <end position="850"/>
    </location>
</feature>
<dbReference type="Pfam" id="PF00058">
    <property type="entry name" value="Ldl_recept_b"/>
    <property type="match status" value="2"/>
</dbReference>
<keyword evidence="13" id="KW-0812">Transmembrane</keyword>
<evidence type="ECO:0000256" key="11">
    <source>
        <dbReference type="PROSITE-ProRule" id="PRU00461"/>
    </source>
</evidence>
<proteinExistence type="predicted"/>
<dbReference type="OrthoDB" id="72419at2759"/>
<evidence type="ECO:0000256" key="4">
    <source>
        <dbReference type="ARBA" id="ARBA00022729"/>
    </source>
</evidence>
<keyword evidence="13" id="KW-1133">Transmembrane helix</keyword>
<feature type="repeat" description="LDL-receptor class B" evidence="11">
    <location>
        <begin position="408"/>
        <end position="450"/>
    </location>
</feature>
<evidence type="ECO:0000256" key="1">
    <source>
        <dbReference type="ARBA" id="ARBA00004167"/>
    </source>
</evidence>
<dbReference type="SMART" id="SM00181">
    <property type="entry name" value="EGF"/>
    <property type="match status" value="4"/>
</dbReference>
<feature type="region of interest" description="Disordered" evidence="12">
    <location>
        <begin position="1808"/>
        <end position="1848"/>
    </location>
</feature>
<dbReference type="Gene3D" id="2.120.10.30">
    <property type="entry name" value="TolB, C-terminal domain"/>
    <property type="match status" value="6"/>
</dbReference>
<comment type="subcellular location">
    <subcellularLocation>
        <location evidence="1">Membrane</location>
        <topology evidence="1">Single-pass membrane protein</topology>
    </subcellularLocation>
</comment>
<evidence type="ECO:0000256" key="8">
    <source>
        <dbReference type="ARBA" id="ARBA00023170"/>
    </source>
</evidence>
<feature type="compositionally biased region" description="Polar residues" evidence="12">
    <location>
        <begin position="1902"/>
        <end position="1912"/>
    </location>
</feature>
<protein>
    <submittedName>
        <fullName evidence="16">Low-density lipoprotein receptor-related protein 5</fullName>
    </submittedName>
</protein>
<dbReference type="SMART" id="SM00135">
    <property type="entry name" value="LY"/>
    <property type="match status" value="15"/>
</dbReference>
<dbReference type="Gene3D" id="2.40.128.620">
    <property type="match status" value="1"/>
</dbReference>
<reference evidence="16 17" key="1">
    <citation type="submission" date="2014-11" db="EMBL/GenBank/DDBJ databases">
        <title>Genetic blueprint of the zoonotic pathogen Toxocara canis.</title>
        <authorList>
            <person name="Zhu X.-Q."/>
            <person name="Korhonen P.K."/>
            <person name="Cai H."/>
            <person name="Young N.D."/>
            <person name="Nejsum P."/>
            <person name="von Samson-Himmelstjerna G."/>
            <person name="Boag P.R."/>
            <person name="Tan P."/>
            <person name="Li Q."/>
            <person name="Min J."/>
            <person name="Yang Y."/>
            <person name="Wang X."/>
            <person name="Fang X."/>
            <person name="Hall R.S."/>
            <person name="Hofmann A."/>
            <person name="Sternberg P.W."/>
            <person name="Jex A.R."/>
            <person name="Gasser R.B."/>
        </authorList>
    </citation>
    <scope>NUCLEOTIDE SEQUENCE [LARGE SCALE GENOMIC DNA]</scope>
    <source>
        <strain evidence="16">PN_DK_2014</strain>
    </source>
</reference>
<evidence type="ECO:0000256" key="7">
    <source>
        <dbReference type="ARBA" id="ARBA00023157"/>
    </source>
</evidence>
<dbReference type="SUPFAM" id="SSF63825">
    <property type="entry name" value="YWTD domain"/>
    <property type="match status" value="5"/>
</dbReference>
<dbReference type="EMBL" id="JPKZ01022855">
    <property type="protein sequence ID" value="KHN70625.1"/>
    <property type="molecule type" value="Genomic_DNA"/>
</dbReference>
<dbReference type="PROSITE" id="PS50068">
    <property type="entry name" value="LDLRA_2"/>
    <property type="match status" value="3"/>
</dbReference>
<dbReference type="InterPro" id="IPR011042">
    <property type="entry name" value="6-blade_b-propeller_TolB-like"/>
</dbReference>
<keyword evidence="8 16" id="KW-0675">Receptor</keyword>
<evidence type="ECO:0000256" key="14">
    <source>
        <dbReference type="SAM" id="SignalP"/>
    </source>
</evidence>
<keyword evidence="5" id="KW-0677">Repeat</keyword>
<feature type="chain" id="PRO_5002076476" evidence="14">
    <location>
        <begin position="22"/>
        <end position="1912"/>
    </location>
</feature>
<name>A0A0B2UNU4_TOXCA</name>
<dbReference type="Gene3D" id="4.10.400.10">
    <property type="entry name" value="Low-density Lipoprotein Receptor"/>
    <property type="match status" value="2"/>
</dbReference>
<evidence type="ECO:0000256" key="13">
    <source>
        <dbReference type="SAM" id="Phobius"/>
    </source>
</evidence>
<evidence type="ECO:0000259" key="15">
    <source>
        <dbReference type="SMART" id="SM00181"/>
    </source>
</evidence>
<dbReference type="InterPro" id="IPR036055">
    <property type="entry name" value="LDL_receptor-like_sf"/>
</dbReference>
<dbReference type="GO" id="GO:0006897">
    <property type="term" value="P:endocytosis"/>
    <property type="evidence" value="ECO:0007669"/>
    <property type="project" value="UniProtKB-KW"/>
</dbReference>
<feature type="transmembrane region" description="Helical" evidence="13">
    <location>
        <begin position="1667"/>
        <end position="1689"/>
    </location>
</feature>
<evidence type="ECO:0000256" key="6">
    <source>
        <dbReference type="ARBA" id="ARBA00023136"/>
    </source>
</evidence>
<comment type="caution">
    <text evidence="16">The sequence shown here is derived from an EMBL/GenBank/DDBJ whole genome shotgun (WGS) entry which is preliminary data.</text>
</comment>
<dbReference type="OMA" id="HECLCPL"/>
<feature type="region of interest" description="Disordered" evidence="12">
    <location>
        <begin position="1860"/>
        <end position="1912"/>
    </location>
</feature>
<feature type="repeat" description="LDL-receptor class B" evidence="11">
    <location>
        <begin position="451"/>
        <end position="496"/>
    </location>
</feature>
<feature type="disulfide bond" evidence="10">
    <location>
        <begin position="1587"/>
        <end position="1602"/>
    </location>
</feature>
<evidence type="ECO:0000256" key="12">
    <source>
        <dbReference type="SAM" id="MobiDB-lite"/>
    </source>
</evidence>
<dbReference type="PANTHER" id="PTHR46513:SF44">
    <property type="entry name" value="LDL RECEPTOR RELATED PROTEIN 4"/>
    <property type="match status" value="1"/>
</dbReference>
<evidence type="ECO:0000256" key="9">
    <source>
        <dbReference type="ARBA" id="ARBA00023180"/>
    </source>
</evidence>
<sequence length="1912" mass="210551">MLPIAGLLCTLLTQVLQGILAYMESWSRSSSDSIRVVSLRRASSSLGSHVHRSSGIVEETVTSLAIEWVTGNLYVGVETASVHNAGRIEVCSLEGASNCAIVLHSSFNSPGSRLDALHSLVLDPLDGYMYWLNRVHKRIERAWMDGRHHDAYPFKDDTTDVITTAALALEQTTKTLYYARTKISPDDSQIWSCHLYDRESCRIVATKVNAFYLDVFDNFLVWASVSNQNSGITICAKDDCAGTMRELADSSGVEALRVLDPRSQPPRTSPNPCAVANGGCSHICVLIPGAPWRSCLCPVGVRLLEDRLTCAPNGIDRVLLVATTSGLIYISLETKDYTPLPLPYAGADLQEWKIMHVDYDPIDKKLYFIDGEAGVIRRCKFDGSEEEEFIKDGVTPKSEALAIDWLNRNIYWLDANIAQIKIQSLVGGYRQTVVSHGLKQPRGLAVDPDGGYIYFSDWHESTSRIERAWLDGTHRMVLIALEGDAWPNGIAIDSEHNRIYWAEGRRSLIKSAALHDGSDVTVFSSGVSHPYSLSKLGKLYFMTLFEELNFKIALEGDAWPNGIAIDSEHNRIYWAEGRRSLIKSAALHDGSDVTVFSSGVSHPYSLSKLGKLYFMTLFEELNFKVGFCQASAYYELQIQSLVGGYRQTVVSHGLKQPRGLAVDPDGGYIYFSDWHESTSRIERAWLDGTHRMVLIALEGDAWPNGIAIDSEHNRIYWAEGRRSLIKSAALHDGSDVTVFSSGVSHPYSLSKLGSNTLYSNSLYGRKISAVRIPPQNETLFSERLSVISDSVIYGQMGIRAVSLNHVPQGHSPCQTSRGGCSHICVKLANGKRGCMCPVGYELRADNATCVMPTAFIVYLASPPARGIMRISLEKAPTNNHRISIANMTTTPTSFDIDQSSQRLFWVSEGRGRFTRATLRSSFFNGSDVRTIVDGVSVNDIAVDWITGSIYWCNTEQRRIEMIAKDGRARRTIAWEDLNPRHIAVHPAMLFFVFVNYFNPNRIAIHKAPLEGHRTGGSILIRDLRSVSALAIDFDSELIVWSETDDRIGTISVADFNGGSRVQLLSSEHHLPVALALYQKKIYFANAKTNSIETYDGGALSVLHVNVSNVLELGIAHGQTNKGWNNCAKNNGGCDGICVATAKYLHNTSVKCLCEDHFTLDAPTKKCLPPKKFLLIATRGRFIRFNLKRTATSNVSWRDEAYTTLSVSNVGAPSSVGFDLFSSNRSIYWIDSHDDKFVKRASDIGNTVTHTISLSRYSGCAILFAVAVDELGRQLFVSCAEHGLSHASSIHVWRIMDNDSLDYIGVVVSGRERSSVTGRLPYPRQIAIFPRLNLLFYVDVGGQMPVIVRCLLDGRQCVLWETPNLMSFVRMHANQANDRLYYTTANGLWSRDAHVFTDVRHHVKTTQMDAIDMAPVSDTTMIIVAKNESQYEDLLLEAQDDIPTISLEELKWDEITAPISIRRILTLTVVGNSGVDPHDPHSHTCASSHCSHMCRIPRDSRRRHECLCPLGYGLQTPNGNLCFEHVSCAQWQFKCDDGQQCIHHSSKCDGHQDCADGSDESQRWCRNVAIESWPCDDGKASVGRHLLCNGVTECGDGSDEAHCRCTHTAEQFDCSGDPVFGESECVARELLCDGINNCYNGRDEDKKLCLSGSLAGTHAPILSPSFELLIPMVILFVVLCVIISACCCHFSSRRSFAAQNGSSSTAIPLNANAEARVLLPANPDGTQVEFQLRTYSTAASSSLYNALPPPNSKISSTETSYQRSMLTGRSAGSSSILPAPALSVQKFCAPPPSAASLSTYGVVKPAGMKMQVDGRHGGTSLRKSRRRTRVRNPNSTFCASRSPPPSYSQVATGRVVVVGRQPKCTEEEGRRAPVNSRLASPADSSSAAEGPSRVRPSPLHTACSCSSSDMSLD</sequence>
<keyword evidence="16" id="KW-0449">Lipoprotein</keyword>
<dbReference type="Proteomes" id="UP000031036">
    <property type="component" value="Unassembled WGS sequence"/>
</dbReference>
<keyword evidence="17" id="KW-1185">Reference proteome</keyword>
<dbReference type="GO" id="GO:0017147">
    <property type="term" value="F:Wnt-protein binding"/>
    <property type="evidence" value="ECO:0007669"/>
    <property type="project" value="TreeGrafter"/>
</dbReference>
<comment type="caution">
    <text evidence="10">Lacks conserved residue(s) required for the propagation of feature annotation.</text>
</comment>
<feature type="domain" description="EGF-like" evidence="15">
    <location>
        <begin position="1125"/>
        <end position="1167"/>
    </location>
</feature>
<dbReference type="InterPro" id="IPR050778">
    <property type="entry name" value="Cueball_EGF_LRP_Nidogen"/>
</dbReference>
<dbReference type="CDD" id="cd00112">
    <property type="entry name" value="LDLa"/>
    <property type="match status" value="2"/>
</dbReference>
<dbReference type="GO" id="GO:0042813">
    <property type="term" value="F:Wnt receptor activity"/>
    <property type="evidence" value="ECO:0007669"/>
    <property type="project" value="TreeGrafter"/>
</dbReference>
<dbReference type="PRINTS" id="PR00261">
    <property type="entry name" value="LDLRECEPTOR"/>
</dbReference>
<keyword evidence="6 13" id="KW-0472">Membrane</keyword>
<evidence type="ECO:0000313" key="17">
    <source>
        <dbReference type="Proteomes" id="UP000031036"/>
    </source>
</evidence>
<dbReference type="FunFam" id="2.120.10.30:FF:000241">
    <property type="entry name" value="Low-density lipoprotein receptor-related protein 6"/>
    <property type="match status" value="2"/>
</dbReference>
<dbReference type="InterPro" id="IPR023415">
    <property type="entry name" value="LDLR_class-A_CS"/>
</dbReference>
<dbReference type="InterPro" id="IPR002172">
    <property type="entry name" value="LDrepeatLR_classA_rpt"/>
</dbReference>
<dbReference type="InterPro" id="IPR000033">
    <property type="entry name" value="LDLR_classB_rpt"/>
</dbReference>
<dbReference type="PROSITE" id="PS01209">
    <property type="entry name" value="LDLRA_1"/>
    <property type="match status" value="2"/>
</dbReference>
<keyword evidence="4 14" id="KW-0732">Signal</keyword>
<dbReference type="STRING" id="6265.A0A0B2UNU4"/>
<dbReference type="PROSITE" id="PS51120">
    <property type="entry name" value="LDLRB"/>
    <property type="match status" value="3"/>
</dbReference>
<evidence type="ECO:0000256" key="10">
    <source>
        <dbReference type="PROSITE-ProRule" id="PRU00124"/>
    </source>
</evidence>
<dbReference type="SUPFAM" id="SSF57424">
    <property type="entry name" value="LDL receptor-like module"/>
    <property type="match status" value="2"/>
</dbReference>
<dbReference type="PANTHER" id="PTHR46513">
    <property type="entry name" value="VITELLOGENIN RECEPTOR-LIKE PROTEIN-RELATED-RELATED"/>
    <property type="match status" value="1"/>
</dbReference>
<feature type="domain" description="EGF-like" evidence="15">
    <location>
        <begin position="272"/>
        <end position="311"/>
    </location>
</feature>